<dbReference type="PANTHER" id="PTHR45527:SF1">
    <property type="entry name" value="FATTY ACID SYNTHASE"/>
    <property type="match status" value="1"/>
</dbReference>
<dbReference type="InterPro" id="IPR023213">
    <property type="entry name" value="CAT-like_dom_sf"/>
</dbReference>
<gene>
    <name evidence="3" type="ORF">G5C65_26350</name>
</gene>
<keyword evidence="4" id="KW-1185">Reference proteome</keyword>
<dbReference type="CDD" id="cd19543">
    <property type="entry name" value="DCL_NRPS"/>
    <property type="match status" value="1"/>
</dbReference>
<dbReference type="PANTHER" id="PTHR45527">
    <property type="entry name" value="NONRIBOSOMAL PEPTIDE SYNTHETASE"/>
    <property type="match status" value="1"/>
</dbReference>
<dbReference type="GO" id="GO:0043041">
    <property type="term" value="P:amino acid activation for nonribosomal peptide biosynthetic process"/>
    <property type="evidence" value="ECO:0007669"/>
    <property type="project" value="TreeGrafter"/>
</dbReference>
<dbReference type="RefSeq" id="WP_165301437.1">
    <property type="nucleotide sequence ID" value="NZ_JAAKZZ010000356.1"/>
</dbReference>
<proteinExistence type="predicted"/>
<dbReference type="GO" id="GO:0003824">
    <property type="term" value="F:catalytic activity"/>
    <property type="evidence" value="ECO:0007669"/>
    <property type="project" value="InterPro"/>
</dbReference>
<feature type="non-terminal residue" evidence="3">
    <location>
        <position position="535"/>
    </location>
</feature>
<evidence type="ECO:0000313" key="3">
    <source>
        <dbReference type="EMBL" id="NGO71810.1"/>
    </source>
</evidence>
<dbReference type="Gene3D" id="3.30.559.30">
    <property type="entry name" value="Nonribosomal peptide synthetase, condensation domain"/>
    <property type="match status" value="1"/>
</dbReference>
<name>A0A6G4X4K7_9ACTN</name>
<dbReference type="SUPFAM" id="SSF52777">
    <property type="entry name" value="CoA-dependent acyltransferases"/>
    <property type="match status" value="2"/>
</dbReference>
<evidence type="ECO:0000259" key="1">
    <source>
        <dbReference type="Pfam" id="PF00501"/>
    </source>
</evidence>
<feature type="domain" description="AMP-dependent synthetase/ligase" evidence="1">
    <location>
        <begin position="470"/>
        <end position="535"/>
    </location>
</feature>
<dbReference type="Pfam" id="PF00668">
    <property type="entry name" value="Condensation"/>
    <property type="match status" value="1"/>
</dbReference>
<dbReference type="InterPro" id="IPR042099">
    <property type="entry name" value="ANL_N_sf"/>
</dbReference>
<dbReference type="GO" id="GO:0005829">
    <property type="term" value="C:cytosol"/>
    <property type="evidence" value="ECO:0007669"/>
    <property type="project" value="TreeGrafter"/>
</dbReference>
<evidence type="ECO:0000313" key="4">
    <source>
        <dbReference type="Proteomes" id="UP000477722"/>
    </source>
</evidence>
<accession>A0A6G4X4K7</accession>
<dbReference type="Gene3D" id="3.30.559.10">
    <property type="entry name" value="Chloramphenicol acetyltransferase-like domain"/>
    <property type="match status" value="1"/>
</dbReference>
<dbReference type="SUPFAM" id="SSF56801">
    <property type="entry name" value="Acetyl-CoA synthetase-like"/>
    <property type="match status" value="1"/>
</dbReference>
<organism evidence="3 4">
    <name type="scientific">Streptomyces boncukensis</name>
    <dbReference type="NCBI Taxonomy" id="2711219"/>
    <lineage>
        <taxon>Bacteria</taxon>
        <taxon>Bacillati</taxon>
        <taxon>Actinomycetota</taxon>
        <taxon>Actinomycetes</taxon>
        <taxon>Kitasatosporales</taxon>
        <taxon>Streptomycetaceae</taxon>
        <taxon>Streptomyces</taxon>
    </lineage>
</organism>
<dbReference type="GO" id="GO:0031177">
    <property type="term" value="F:phosphopantetheine binding"/>
    <property type="evidence" value="ECO:0007669"/>
    <property type="project" value="TreeGrafter"/>
</dbReference>
<dbReference type="AlphaFoldDB" id="A0A6G4X4K7"/>
<protein>
    <submittedName>
        <fullName evidence="3">AMP-binding protein</fullName>
    </submittedName>
</protein>
<reference evidence="3 4" key="1">
    <citation type="submission" date="2020-02" db="EMBL/GenBank/DDBJ databases">
        <title>Whole-genome analyses of novel actinobacteria.</title>
        <authorList>
            <person name="Sahin N."/>
            <person name="Tatar D."/>
        </authorList>
    </citation>
    <scope>NUCLEOTIDE SEQUENCE [LARGE SCALE GENOMIC DNA]</scope>
    <source>
        <strain evidence="3 4">SB3404</strain>
    </source>
</reference>
<dbReference type="InterPro" id="IPR001242">
    <property type="entry name" value="Condensation_dom"/>
</dbReference>
<dbReference type="Proteomes" id="UP000477722">
    <property type="component" value="Unassembled WGS sequence"/>
</dbReference>
<dbReference type="Gene3D" id="3.40.50.12780">
    <property type="entry name" value="N-terminal domain of ligase-like"/>
    <property type="match status" value="1"/>
</dbReference>
<dbReference type="GO" id="GO:0008610">
    <property type="term" value="P:lipid biosynthetic process"/>
    <property type="evidence" value="ECO:0007669"/>
    <property type="project" value="UniProtKB-ARBA"/>
</dbReference>
<dbReference type="InterPro" id="IPR000873">
    <property type="entry name" value="AMP-dep_synth/lig_dom"/>
</dbReference>
<dbReference type="EMBL" id="JAAKZZ010000356">
    <property type="protein sequence ID" value="NGO71810.1"/>
    <property type="molecule type" value="Genomic_DNA"/>
</dbReference>
<evidence type="ECO:0000259" key="2">
    <source>
        <dbReference type="Pfam" id="PF00668"/>
    </source>
</evidence>
<comment type="caution">
    <text evidence="3">The sequence shown here is derived from an EMBL/GenBank/DDBJ whole genome shotgun (WGS) entry which is preliminary data.</text>
</comment>
<sequence length="535" mass="58109">MKRTTTAHPQPRKPNLSDVLPLTPLQEGLLFHAVFSQERELDVYAVQLVLDLAGPLSPDALRGAAAGLLERHPNLRSAFRYRRNGEPVQIVPRAVELPWTERDAPDAQEARRITDADRVRPFDVARPPLLRFTLIRTGPAAHRLVLTAHQLLFDGWSMPLLVRELFALYRDGGAELPRVTPYKTYLAHLARQDQDAAEDAWRTALDGVAGPTLVAPGAAGRAAAVLPEHCERELDADLTAELGRWARSRGLTLNTLVQGAWAVTLGALTGQRDVLFGGTVSGRPPELPGVETMVGLFINTLPVRVELDPAKPFAAVLAELQERQAALLGHQHLGLTRVQRCAGTGELFDTVLVFENYPLDPEEMAEPAPGLRITDLAAKDATHYPLSLIVLPGERLRLDLGYRPDLYTAQQAEDVLSRLTGVLRQLPEAPDAPLARHGVLLSGERERLHLRPAPPADVDRFTDVVARVRELAERTPHALAVDDGTTRLSYAELTARAAALSHRLAEAGAGPDTLIALAAPPGTSFVTAILGILGA</sequence>
<dbReference type="Pfam" id="PF00501">
    <property type="entry name" value="AMP-binding"/>
    <property type="match status" value="1"/>
</dbReference>
<dbReference type="GO" id="GO:0044550">
    <property type="term" value="P:secondary metabolite biosynthetic process"/>
    <property type="evidence" value="ECO:0007669"/>
    <property type="project" value="TreeGrafter"/>
</dbReference>
<feature type="domain" description="Condensation" evidence="2">
    <location>
        <begin position="18"/>
        <end position="448"/>
    </location>
</feature>